<dbReference type="InterPro" id="IPR009057">
    <property type="entry name" value="Homeodomain-like_sf"/>
</dbReference>
<proteinExistence type="predicted"/>
<name>A0A483BHG8_OENOE</name>
<reference evidence="2" key="1">
    <citation type="submission" date="2019-10" db="EMBL/GenBank/DDBJ databases">
        <title>Malate fermentation in French cider.</title>
        <authorList>
            <person name="Cousin F.J."/>
            <person name="Medina Fernandez S."/>
            <person name="Misery B."/>
            <person name="Laplace J.-M."/>
            <person name="Cretenet M."/>
        </authorList>
    </citation>
    <scope>NUCLEOTIDE SEQUENCE</scope>
    <source>
        <strain evidence="2">UCMA15129</strain>
    </source>
</reference>
<dbReference type="Gene3D" id="1.10.357.10">
    <property type="entry name" value="Tetracycline Repressor, domain 2"/>
    <property type="match status" value="1"/>
</dbReference>
<dbReference type="PANTHER" id="PTHR43479:SF11">
    <property type="entry name" value="ACREF_ENVCD OPERON REPRESSOR-RELATED"/>
    <property type="match status" value="1"/>
</dbReference>
<gene>
    <name evidence="2" type="ORF">GA838_04700</name>
</gene>
<dbReference type="PANTHER" id="PTHR43479">
    <property type="entry name" value="ACREF/ENVCD OPERON REPRESSOR-RELATED"/>
    <property type="match status" value="1"/>
</dbReference>
<dbReference type="PRINTS" id="PR00455">
    <property type="entry name" value="HTHTETR"/>
</dbReference>
<dbReference type="SUPFAM" id="SSF46689">
    <property type="entry name" value="Homeodomain-like"/>
    <property type="match status" value="1"/>
</dbReference>
<dbReference type="PROSITE" id="PS50977">
    <property type="entry name" value="HTH_TETR_2"/>
    <property type="match status" value="1"/>
</dbReference>
<dbReference type="Pfam" id="PF00440">
    <property type="entry name" value="TetR_N"/>
    <property type="match status" value="1"/>
</dbReference>
<dbReference type="GO" id="GO:0003677">
    <property type="term" value="F:DNA binding"/>
    <property type="evidence" value="ECO:0007669"/>
    <property type="project" value="UniProtKB-UniRule"/>
</dbReference>
<evidence type="ECO:0000313" key="2">
    <source>
        <dbReference type="EMBL" id="MDV7715068.1"/>
    </source>
</evidence>
<keyword evidence="1" id="KW-0238">DNA-binding</keyword>
<organism evidence="2 3">
    <name type="scientific">Oenococcus oeni</name>
    <name type="common">Leuconostoc oenos</name>
    <dbReference type="NCBI Taxonomy" id="1247"/>
    <lineage>
        <taxon>Bacteria</taxon>
        <taxon>Bacillati</taxon>
        <taxon>Bacillota</taxon>
        <taxon>Bacilli</taxon>
        <taxon>Lactobacillales</taxon>
        <taxon>Lactobacillaceae</taxon>
        <taxon>Oenococcus</taxon>
    </lineage>
</organism>
<sequence>MVNEKMKKSNKGDLQKEKLLSAARQLFAKKGYEASSTKEINHQAGASDGLLYYYFPGGKEQLLNEIIRQTTDSKASEFIIRFDKIVSIGCSTEETLVNIFLMMWNLLTKKENYQVLLIMIREQAAIDRKQMTWIWKLDSVIQRKIFDYLSDQFSTRMIHGNDPKTMADVISSIYESFIYCQLVLNNDTKFTDDSKERLIREIHLVLKG</sequence>
<dbReference type="RefSeq" id="WP_002820181.1">
    <property type="nucleotide sequence ID" value="NZ_CP027431.1"/>
</dbReference>
<dbReference type="AlphaFoldDB" id="A0A483BHG8"/>
<accession>A0A483BHG8</accession>
<dbReference type="EMBL" id="WERV01000003">
    <property type="protein sequence ID" value="MDV7715068.1"/>
    <property type="molecule type" value="Genomic_DNA"/>
</dbReference>
<comment type="caution">
    <text evidence="2">The sequence shown here is derived from an EMBL/GenBank/DDBJ whole genome shotgun (WGS) entry which is preliminary data.</text>
</comment>
<evidence type="ECO:0000256" key="1">
    <source>
        <dbReference type="ARBA" id="ARBA00023125"/>
    </source>
</evidence>
<dbReference type="GeneID" id="75065071"/>
<dbReference type="InterPro" id="IPR050624">
    <property type="entry name" value="HTH-type_Tx_Regulator"/>
</dbReference>
<dbReference type="InterPro" id="IPR001647">
    <property type="entry name" value="HTH_TetR"/>
</dbReference>
<dbReference type="Proteomes" id="UP001281024">
    <property type="component" value="Unassembled WGS sequence"/>
</dbReference>
<evidence type="ECO:0000313" key="3">
    <source>
        <dbReference type="Proteomes" id="UP001281024"/>
    </source>
</evidence>
<protein>
    <submittedName>
        <fullName evidence="2">TetR family transcriptional regulator</fullName>
    </submittedName>
</protein>